<dbReference type="PANTHER" id="PTHR33164:SF43">
    <property type="entry name" value="HTH-TYPE TRANSCRIPTIONAL REPRESSOR YETL"/>
    <property type="match status" value="1"/>
</dbReference>
<name>A0A2S9J749_9SPHI</name>
<protein>
    <submittedName>
        <fullName evidence="2">MarR family transcriptional regulator</fullName>
    </submittedName>
</protein>
<dbReference type="PRINTS" id="PR00598">
    <property type="entry name" value="HTHMARR"/>
</dbReference>
<dbReference type="Proteomes" id="UP000239711">
    <property type="component" value="Unassembled WGS sequence"/>
</dbReference>
<proteinExistence type="predicted"/>
<dbReference type="PROSITE" id="PS50995">
    <property type="entry name" value="HTH_MARR_2"/>
    <property type="match status" value="1"/>
</dbReference>
<dbReference type="InterPro" id="IPR036390">
    <property type="entry name" value="WH_DNA-bd_sf"/>
</dbReference>
<dbReference type="InterPro" id="IPR000835">
    <property type="entry name" value="HTH_MarR-typ"/>
</dbReference>
<evidence type="ECO:0000313" key="2">
    <source>
        <dbReference type="EMBL" id="PRD48601.1"/>
    </source>
</evidence>
<dbReference type="RefSeq" id="WP_105715921.1">
    <property type="nucleotide sequence ID" value="NZ_PVBQ01000003.1"/>
</dbReference>
<dbReference type="EMBL" id="PVBQ01000003">
    <property type="protein sequence ID" value="PRD48601.1"/>
    <property type="molecule type" value="Genomic_DNA"/>
</dbReference>
<dbReference type="SUPFAM" id="SSF46785">
    <property type="entry name" value="Winged helix' DNA-binding domain"/>
    <property type="match status" value="1"/>
</dbReference>
<dbReference type="OrthoDB" id="5327581at2"/>
<dbReference type="InterPro" id="IPR036388">
    <property type="entry name" value="WH-like_DNA-bd_sf"/>
</dbReference>
<dbReference type="AlphaFoldDB" id="A0A2S9J749"/>
<dbReference type="PANTHER" id="PTHR33164">
    <property type="entry name" value="TRANSCRIPTIONAL REGULATOR, MARR FAMILY"/>
    <property type="match status" value="1"/>
</dbReference>
<accession>A0A2S9J749</accession>
<evidence type="ECO:0000313" key="3">
    <source>
        <dbReference type="Proteomes" id="UP000239711"/>
    </source>
</evidence>
<gene>
    <name evidence="2" type="ORF">C5745_05215</name>
</gene>
<comment type="caution">
    <text evidence="2">The sequence shown here is derived from an EMBL/GenBank/DDBJ whole genome shotgun (WGS) entry which is preliminary data.</text>
</comment>
<dbReference type="GO" id="GO:0006950">
    <property type="term" value="P:response to stress"/>
    <property type="evidence" value="ECO:0007669"/>
    <property type="project" value="TreeGrafter"/>
</dbReference>
<dbReference type="InterPro" id="IPR039422">
    <property type="entry name" value="MarR/SlyA-like"/>
</dbReference>
<dbReference type="Gene3D" id="1.10.10.10">
    <property type="entry name" value="Winged helix-like DNA-binding domain superfamily/Winged helix DNA-binding domain"/>
    <property type="match status" value="1"/>
</dbReference>
<evidence type="ECO:0000259" key="1">
    <source>
        <dbReference type="PROSITE" id="PS50995"/>
    </source>
</evidence>
<sequence length="153" mass="18195">MKKEQYTQYSFLLDRTARRVKQYAQTAFSQKSFDITIDQWSILKALYNKDQMTHKELAEKTGKDQPTLTRIVDIIIKKELVERVGHPADRRCLLIQLTTNGKKKVKELSPEIAQIRMKAWENLSEEDFKNFTRILNTIYDNLNIHEKQKENYD</sequence>
<organism evidence="2 3">
    <name type="scientific">Sphingobacterium haloxyli</name>
    <dbReference type="NCBI Taxonomy" id="2100533"/>
    <lineage>
        <taxon>Bacteria</taxon>
        <taxon>Pseudomonadati</taxon>
        <taxon>Bacteroidota</taxon>
        <taxon>Sphingobacteriia</taxon>
        <taxon>Sphingobacteriales</taxon>
        <taxon>Sphingobacteriaceae</taxon>
        <taxon>Sphingobacterium</taxon>
    </lineage>
</organism>
<dbReference type="SMART" id="SM00347">
    <property type="entry name" value="HTH_MARR"/>
    <property type="match status" value="1"/>
</dbReference>
<reference evidence="2 3" key="1">
    <citation type="submission" date="2018-02" db="EMBL/GenBank/DDBJ databases">
        <title>The draft genome of Sphingobacterium sp. 5JN-11.</title>
        <authorList>
            <person name="Liu L."/>
            <person name="Li L."/>
            <person name="Liang L."/>
            <person name="Zhang X."/>
            <person name="Wang T."/>
        </authorList>
    </citation>
    <scope>NUCLEOTIDE SEQUENCE [LARGE SCALE GENOMIC DNA]</scope>
    <source>
        <strain evidence="2 3">5JN-11</strain>
    </source>
</reference>
<keyword evidence="3" id="KW-1185">Reference proteome</keyword>
<dbReference type="GO" id="GO:0003700">
    <property type="term" value="F:DNA-binding transcription factor activity"/>
    <property type="evidence" value="ECO:0007669"/>
    <property type="project" value="InterPro"/>
</dbReference>
<dbReference type="Pfam" id="PF01047">
    <property type="entry name" value="MarR"/>
    <property type="match status" value="1"/>
</dbReference>
<feature type="domain" description="HTH marR-type" evidence="1">
    <location>
        <begin position="6"/>
        <end position="140"/>
    </location>
</feature>